<dbReference type="AlphaFoldDB" id="A0A7N2LXC9"/>
<keyword evidence="1" id="KW-0106">Calcium</keyword>
<reference evidence="3 4" key="1">
    <citation type="journal article" date="2016" name="G3 (Bethesda)">
        <title>First Draft Assembly and Annotation of the Genome of a California Endemic Oak Quercus lobata Nee (Fagaceae).</title>
        <authorList>
            <person name="Sork V.L."/>
            <person name="Fitz-Gibbon S.T."/>
            <person name="Puiu D."/>
            <person name="Crepeau M."/>
            <person name="Gugger P.F."/>
            <person name="Sherman R."/>
            <person name="Stevens K."/>
            <person name="Langley C.H."/>
            <person name="Pellegrini M."/>
            <person name="Salzberg S.L."/>
        </authorList>
    </citation>
    <scope>NUCLEOTIDE SEQUENCE [LARGE SCALE GENOMIC DNA]</scope>
    <source>
        <strain evidence="3 4">cv. SW786</strain>
    </source>
</reference>
<dbReference type="FunCoup" id="A0A7N2LXC9">
    <property type="interactions" value="232"/>
</dbReference>
<evidence type="ECO:0000313" key="3">
    <source>
        <dbReference type="EnsemblPlants" id="QL06p006093:mrna"/>
    </source>
</evidence>
<dbReference type="Gramene" id="QL06p006093:mrna">
    <property type="protein sequence ID" value="QL06p006093:mrna"/>
    <property type="gene ID" value="QL06p006093"/>
</dbReference>
<dbReference type="InterPro" id="IPR011992">
    <property type="entry name" value="EF-hand-dom_pair"/>
</dbReference>
<evidence type="ECO:0000259" key="2">
    <source>
        <dbReference type="PROSITE" id="PS50222"/>
    </source>
</evidence>
<sequence length="546" mass="62804">MCPSGTTLRAETTTVGSDFRPAFNVLDVDHDGKISRDDLRKFYSGFSSGGADEKAEKRVSDSSVPTNTAMDICASPCKKPNSESKQTSIDDLSNDLLIEILHRIPLKPAHSFKCVSRRWVQVICQPQFAERFTQRMKLLYPSQPSPPFTLFFQCSFPRPFPVEFKHFQRDPQFMSSNFSLSFLPQNPNPIIFIATSNGLVLCSTTLLSQMMYYVCNPLTANWVALPVPPRFDSHVLAGFVCHSYYDDIDTITRFKVVRVSAIETEIVGRRTVGRRTGARSKEAHRLACLALWSSVTTALECVCEECLESAKLRRGVIDLKRKSLLHLCVEIFNSDTSEWQQFTEQCEGLHTTMDFTKFQTHAVLAHNDIMHWAHSGRVILAFDPNNKHDHKCLLIRQPGELCYMDRQVCLSAYQGRLRCMFLSNSNNYRLLFQHWELEDYIAGKWCLVAKFPVSNTNLLRVLGIHPVDPNIVYLLRTKNIVLLNAHTQQMEVVYYFTEGQFGRDNTMMNSFEFYRSKKKFNAFQFVLQWWPTPVPKLDKRKVSKFF</sequence>
<dbReference type="OMA" id="MDICASP"/>
<dbReference type="SUPFAM" id="SSF81383">
    <property type="entry name" value="F-box domain"/>
    <property type="match status" value="1"/>
</dbReference>
<protein>
    <recommendedName>
        <fullName evidence="2">EF-hand domain-containing protein</fullName>
    </recommendedName>
</protein>
<dbReference type="Gene3D" id="1.20.1280.50">
    <property type="match status" value="1"/>
</dbReference>
<dbReference type="InterPro" id="IPR018247">
    <property type="entry name" value="EF_Hand_1_Ca_BS"/>
</dbReference>
<dbReference type="Pfam" id="PF00646">
    <property type="entry name" value="F-box"/>
    <property type="match status" value="1"/>
</dbReference>
<dbReference type="InterPro" id="IPR001810">
    <property type="entry name" value="F-box_dom"/>
</dbReference>
<dbReference type="Pfam" id="PF13405">
    <property type="entry name" value="EF-hand_6"/>
    <property type="match status" value="1"/>
</dbReference>
<evidence type="ECO:0000313" key="4">
    <source>
        <dbReference type="Proteomes" id="UP000594261"/>
    </source>
</evidence>
<dbReference type="SMART" id="SM00054">
    <property type="entry name" value="EFh"/>
    <property type="match status" value="1"/>
</dbReference>
<dbReference type="InParanoid" id="A0A7N2LXC9"/>
<name>A0A7N2LXC9_QUELO</name>
<proteinExistence type="predicted"/>
<dbReference type="SUPFAM" id="SSF47473">
    <property type="entry name" value="EF-hand"/>
    <property type="match status" value="1"/>
</dbReference>
<dbReference type="InterPro" id="IPR055290">
    <property type="entry name" value="At3g26010-like"/>
</dbReference>
<dbReference type="PANTHER" id="PTHR35546">
    <property type="entry name" value="F-BOX PROTEIN INTERACTION DOMAIN PROTEIN-RELATED"/>
    <property type="match status" value="1"/>
</dbReference>
<dbReference type="GO" id="GO:0005509">
    <property type="term" value="F:calcium ion binding"/>
    <property type="evidence" value="ECO:0007669"/>
    <property type="project" value="InterPro"/>
</dbReference>
<dbReference type="PROSITE" id="PS50222">
    <property type="entry name" value="EF_HAND_2"/>
    <property type="match status" value="1"/>
</dbReference>
<organism evidence="3 4">
    <name type="scientific">Quercus lobata</name>
    <name type="common">Valley oak</name>
    <dbReference type="NCBI Taxonomy" id="97700"/>
    <lineage>
        <taxon>Eukaryota</taxon>
        <taxon>Viridiplantae</taxon>
        <taxon>Streptophyta</taxon>
        <taxon>Embryophyta</taxon>
        <taxon>Tracheophyta</taxon>
        <taxon>Spermatophyta</taxon>
        <taxon>Magnoliopsida</taxon>
        <taxon>eudicotyledons</taxon>
        <taxon>Gunneridae</taxon>
        <taxon>Pentapetalae</taxon>
        <taxon>rosids</taxon>
        <taxon>fabids</taxon>
        <taxon>Fagales</taxon>
        <taxon>Fagaceae</taxon>
        <taxon>Quercus</taxon>
    </lineage>
</organism>
<keyword evidence="4" id="KW-1185">Reference proteome</keyword>
<dbReference type="EnsemblPlants" id="QL06p006093:mrna">
    <property type="protein sequence ID" value="QL06p006093:mrna"/>
    <property type="gene ID" value="QL06p006093"/>
</dbReference>
<dbReference type="Proteomes" id="UP000594261">
    <property type="component" value="Chromosome 6"/>
</dbReference>
<dbReference type="PROSITE" id="PS00018">
    <property type="entry name" value="EF_HAND_1"/>
    <property type="match status" value="1"/>
</dbReference>
<feature type="domain" description="EF-hand" evidence="2">
    <location>
        <begin position="22"/>
        <end position="49"/>
    </location>
</feature>
<evidence type="ECO:0000256" key="1">
    <source>
        <dbReference type="ARBA" id="ARBA00022837"/>
    </source>
</evidence>
<accession>A0A7N2LXC9</accession>
<dbReference type="EMBL" id="LRBV02000006">
    <property type="status" value="NOT_ANNOTATED_CDS"/>
    <property type="molecule type" value="Genomic_DNA"/>
</dbReference>
<dbReference type="InterPro" id="IPR002048">
    <property type="entry name" value="EF_hand_dom"/>
</dbReference>
<dbReference type="InterPro" id="IPR056592">
    <property type="entry name" value="Beta-prop_At3g26010-like"/>
</dbReference>
<dbReference type="PANTHER" id="PTHR35546:SF130">
    <property type="entry name" value="EXPRESSED PROTEIN"/>
    <property type="match status" value="1"/>
</dbReference>
<dbReference type="InterPro" id="IPR036047">
    <property type="entry name" value="F-box-like_dom_sf"/>
</dbReference>
<dbReference type="Pfam" id="PF24750">
    <property type="entry name" value="b-prop_At3g26010-like"/>
    <property type="match status" value="2"/>
</dbReference>
<reference evidence="3" key="2">
    <citation type="submission" date="2021-01" db="UniProtKB">
        <authorList>
            <consortium name="EnsemblPlants"/>
        </authorList>
    </citation>
    <scope>IDENTIFICATION</scope>
</reference>
<dbReference type="Gene3D" id="1.10.238.10">
    <property type="entry name" value="EF-hand"/>
    <property type="match status" value="1"/>
</dbReference>